<sequence length="142" mass="16100">MAMVLSFASHCTIEEVASSCDAVRFYQLFFWKQRDVCITLVKRAESNGFKAIVLTIDAPRLDRREADLKNKFVIPRFANLEGLLSANVKSIGFFSRRKRESIFKSSADPKGKVSDAQNCIELDPSFSKGYIKKGSCQCKYRL</sequence>
<keyword evidence="1" id="KW-0560">Oxidoreductase</keyword>
<reference evidence="2" key="1">
    <citation type="journal article" date="2022" name="Nat. Commun.">
        <title>Chromosome evolution and the genetic basis of agronomically important traits in greater yam.</title>
        <authorList>
            <person name="Bredeson J.V."/>
            <person name="Lyons J.B."/>
            <person name="Oniyinde I.O."/>
            <person name="Okereke N.R."/>
            <person name="Kolade O."/>
            <person name="Nnabue I."/>
            <person name="Nwadili C.O."/>
            <person name="Hribova E."/>
            <person name="Parker M."/>
            <person name="Nwogha J."/>
            <person name="Shu S."/>
            <person name="Carlson J."/>
            <person name="Kariba R."/>
            <person name="Muthemba S."/>
            <person name="Knop K."/>
            <person name="Barton G.J."/>
            <person name="Sherwood A.V."/>
            <person name="Lopez-Montes A."/>
            <person name="Asiedu R."/>
            <person name="Jamnadass R."/>
            <person name="Muchugi A."/>
            <person name="Goodstein D."/>
            <person name="Egesi C.N."/>
            <person name="Featherston J."/>
            <person name="Asfaw A."/>
            <person name="Simpson G.G."/>
            <person name="Dolezel J."/>
            <person name="Hendre P.S."/>
            <person name="Van Deynze A."/>
            <person name="Kumar P.L."/>
            <person name="Obidiegwu J.E."/>
            <person name="Bhattacharjee R."/>
            <person name="Rokhsar D.S."/>
        </authorList>
    </citation>
    <scope>NUCLEOTIDE SEQUENCE [LARGE SCALE GENOMIC DNA]</scope>
    <source>
        <strain evidence="2">cv. TDa95/00328</strain>
    </source>
</reference>
<evidence type="ECO:0000313" key="2">
    <source>
        <dbReference type="Proteomes" id="UP000827976"/>
    </source>
</evidence>
<evidence type="ECO:0000313" key="1">
    <source>
        <dbReference type="EMBL" id="KAH7658007.1"/>
    </source>
</evidence>
<organism evidence="1 2">
    <name type="scientific">Dioscorea alata</name>
    <name type="common">Purple yam</name>
    <dbReference type="NCBI Taxonomy" id="55571"/>
    <lineage>
        <taxon>Eukaryota</taxon>
        <taxon>Viridiplantae</taxon>
        <taxon>Streptophyta</taxon>
        <taxon>Embryophyta</taxon>
        <taxon>Tracheophyta</taxon>
        <taxon>Spermatophyta</taxon>
        <taxon>Magnoliopsida</taxon>
        <taxon>Liliopsida</taxon>
        <taxon>Dioscoreales</taxon>
        <taxon>Dioscoreaceae</taxon>
        <taxon>Dioscorea</taxon>
    </lineage>
</organism>
<proteinExistence type="predicted"/>
<gene>
    <name evidence="1" type="ORF">IHE45_17G057800</name>
</gene>
<comment type="caution">
    <text evidence="1">The sequence shown here is derived from an EMBL/GenBank/DDBJ whole genome shotgun (WGS) entry which is preliminary data.</text>
</comment>
<accession>A0ACB7UCH6</accession>
<protein>
    <submittedName>
        <fullName evidence="1">Alpha-hydroxy acid dehydrogenase FMN-dependent protein</fullName>
        <ecNumber evidence="1">1.1.3.15</ecNumber>
    </submittedName>
</protein>
<keyword evidence="2" id="KW-1185">Reference proteome</keyword>
<dbReference type="Proteomes" id="UP000827976">
    <property type="component" value="Chromosome 17"/>
</dbReference>
<dbReference type="EMBL" id="CM037027">
    <property type="protein sequence ID" value="KAH7658007.1"/>
    <property type="molecule type" value="Genomic_DNA"/>
</dbReference>
<name>A0ACB7UCH6_DIOAL</name>
<dbReference type="EC" id="1.1.3.15" evidence="1"/>